<proteinExistence type="predicted"/>
<gene>
    <name evidence="2" type="ORF">PIIN_08588</name>
</gene>
<feature type="region of interest" description="Disordered" evidence="1">
    <location>
        <begin position="170"/>
        <end position="202"/>
    </location>
</feature>
<keyword evidence="3" id="KW-1185">Reference proteome</keyword>
<accession>G4TTJ3</accession>
<evidence type="ECO:0000313" key="2">
    <source>
        <dbReference type="EMBL" id="CCA74636.1"/>
    </source>
</evidence>
<dbReference type="Proteomes" id="UP000007148">
    <property type="component" value="Unassembled WGS sequence"/>
</dbReference>
<protein>
    <submittedName>
        <fullName evidence="2">Uncharacterized protein</fullName>
    </submittedName>
</protein>
<comment type="caution">
    <text evidence="2">The sequence shown here is derived from an EMBL/GenBank/DDBJ whole genome shotgun (WGS) entry which is preliminary data.</text>
</comment>
<evidence type="ECO:0000313" key="3">
    <source>
        <dbReference type="Proteomes" id="UP000007148"/>
    </source>
</evidence>
<feature type="compositionally biased region" description="Basic residues" evidence="1">
    <location>
        <begin position="192"/>
        <end position="202"/>
    </location>
</feature>
<dbReference type="AlphaFoldDB" id="G4TTJ3"/>
<organism evidence="2 3">
    <name type="scientific">Serendipita indica (strain DSM 11827)</name>
    <name type="common">Root endophyte fungus</name>
    <name type="synonym">Piriformospora indica</name>
    <dbReference type="NCBI Taxonomy" id="1109443"/>
    <lineage>
        <taxon>Eukaryota</taxon>
        <taxon>Fungi</taxon>
        <taxon>Dikarya</taxon>
        <taxon>Basidiomycota</taxon>
        <taxon>Agaricomycotina</taxon>
        <taxon>Agaricomycetes</taxon>
        <taxon>Sebacinales</taxon>
        <taxon>Serendipitaceae</taxon>
        <taxon>Serendipita</taxon>
    </lineage>
</organism>
<dbReference type="EMBL" id="CAFZ01000337">
    <property type="protein sequence ID" value="CCA74636.1"/>
    <property type="molecule type" value="Genomic_DNA"/>
</dbReference>
<evidence type="ECO:0000256" key="1">
    <source>
        <dbReference type="SAM" id="MobiDB-lite"/>
    </source>
</evidence>
<name>G4TTJ3_SERID</name>
<sequence>MKSQPLARQSFDDIPTSAMNSRLKLDTSYSPVGSPSDIGSPGHVIPMLPNGHPGSAGSSVGSGIDAVVRGTVCVGKDVLSGITSVRSPLVMPAKRANTDLLKFDEADEMFMADDLDHEERAATIGPGAWASSSGHGFTLMTDSGLTMTVEEETKFDDVTGILDEERREREALRLTAEPNPSPPTGLESPRARGSKKGPRKKK</sequence>
<reference evidence="2 3" key="1">
    <citation type="journal article" date="2011" name="PLoS Pathog.">
        <title>Endophytic Life Strategies Decoded by Genome and Transcriptome Analyses of the Mutualistic Root Symbiont Piriformospora indica.</title>
        <authorList>
            <person name="Zuccaro A."/>
            <person name="Lahrmann U."/>
            <person name="Guldener U."/>
            <person name="Langen G."/>
            <person name="Pfiffi S."/>
            <person name="Biedenkopf D."/>
            <person name="Wong P."/>
            <person name="Samans B."/>
            <person name="Grimm C."/>
            <person name="Basiewicz M."/>
            <person name="Murat C."/>
            <person name="Martin F."/>
            <person name="Kogel K.H."/>
        </authorList>
    </citation>
    <scope>NUCLEOTIDE SEQUENCE [LARGE SCALE GENOMIC DNA]</scope>
    <source>
        <strain evidence="2 3">DSM 11827</strain>
    </source>
</reference>
<dbReference type="HOGENOM" id="CLU_1355104_0_0_1"/>
<dbReference type="InParanoid" id="G4TTJ3"/>
<dbReference type="OrthoDB" id="3314137at2759"/>